<dbReference type="Proteomes" id="UP000469949">
    <property type="component" value="Unassembled WGS sequence"/>
</dbReference>
<feature type="compositionally biased region" description="Low complexity" evidence="1">
    <location>
        <begin position="1"/>
        <end position="18"/>
    </location>
</feature>
<feature type="compositionally biased region" description="Polar residues" evidence="1">
    <location>
        <begin position="19"/>
        <end position="28"/>
    </location>
</feature>
<gene>
    <name evidence="2" type="ORF">F8B43_2548</name>
</gene>
<sequence>MTARPARAPAGPPTRRTANSCDPTSLSRITNGKAEALWSLQ</sequence>
<dbReference type="EMBL" id="WEKV01000010">
    <property type="protein sequence ID" value="KAB7784515.1"/>
    <property type="molecule type" value="Genomic_DNA"/>
</dbReference>
<dbReference type="AlphaFoldDB" id="A0A833N1R1"/>
<protein>
    <submittedName>
        <fullName evidence="2">Uncharacterized protein</fullName>
    </submittedName>
</protein>
<evidence type="ECO:0000313" key="2">
    <source>
        <dbReference type="EMBL" id="KAB7784515.1"/>
    </source>
</evidence>
<feature type="region of interest" description="Disordered" evidence="1">
    <location>
        <begin position="1"/>
        <end position="28"/>
    </location>
</feature>
<evidence type="ECO:0000313" key="3">
    <source>
        <dbReference type="Proteomes" id="UP000469949"/>
    </source>
</evidence>
<proteinExistence type="predicted"/>
<comment type="caution">
    <text evidence="2">The sequence shown here is derived from an EMBL/GenBank/DDBJ whole genome shotgun (WGS) entry which is preliminary data.</text>
</comment>
<accession>A0A833N1R1</accession>
<evidence type="ECO:0000256" key="1">
    <source>
        <dbReference type="SAM" id="MobiDB-lite"/>
    </source>
</evidence>
<name>A0A833N1R1_9HYPH</name>
<reference evidence="2 3" key="1">
    <citation type="submission" date="2019-10" db="EMBL/GenBank/DDBJ databases">
        <title>Draft Genome Sequence of the Caffeine Degrading Methylotroph Methylorubrum populi PINKEL.</title>
        <authorList>
            <person name="Dawson S.C."/>
            <person name="Zhang X."/>
            <person name="Wright M.E."/>
            <person name="Sharma G."/>
            <person name="Langner J.T."/>
            <person name="Ditty J.L."/>
            <person name="Subuyuj G.A."/>
        </authorList>
    </citation>
    <scope>NUCLEOTIDE SEQUENCE [LARGE SCALE GENOMIC DNA]</scope>
    <source>
        <strain evidence="2 3">Pinkel</strain>
    </source>
</reference>
<organism evidence="2 3">
    <name type="scientific">Methylorubrum populi</name>
    <dbReference type="NCBI Taxonomy" id="223967"/>
    <lineage>
        <taxon>Bacteria</taxon>
        <taxon>Pseudomonadati</taxon>
        <taxon>Pseudomonadota</taxon>
        <taxon>Alphaproteobacteria</taxon>
        <taxon>Hyphomicrobiales</taxon>
        <taxon>Methylobacteriaceae</taxon>
        <taxon>Methylorubrum</taxon>
    </lineage>
</organism>